<dbReference type="InterPro" id="IPR007844">
    <property type="entry name" value="AsmA"/>
</dbReference>
<dbReference type="InterPro" id="IPR052894">
    <property type="entry name" value="AsmA-related"/>
</dbReference>
<gene>
    <name evidence="3" type="ordered locus">Sdel_1745</name>
</gene>
<dbReference type="PANTHER" id="PTHR30441">
    <property type="entry name" value="DUF748 DOMAIN-CONTAINING PROTEIN"/>
    <property type="match status" value="1"/>
</dbReference>
<dbReference type="Proteomes" id="UP000002222">
    <property type="component" value="Chromosome"/>
</dbReference>
<dbReference type="GO" id="GO:0005886">
    <property type="term" value="C:plasma membrane"/>
    <property type="evidence" value="ECO:0007669"/>
    <property type="project" value="TreeGrafter"/>
</dbReference>
<name>D1B3U0_SULD5</name>
<keyword evidence="1" id="KW-1133">Transmembrane helix</keyword>
<dbReference type="RefSeq" id="WP_012857510.1">
    <property type="nucleotide sequence ID" value="NC_013512.1"/>
</dbReference>
<evidence type="ECO:0000313" key="4">
    <source>
        <dbReference type="Proteomes" id="UP000002222"/>
    </source>
</evidence>
<evidence type="ECO:0000313" key="3">
    <source>
        <dbReference type="EMBL" id="ACZ12760.1"/>
    </source>
</evidence>
<reference evidence="4" key="1">
    <citation type="submission" date="2009-11" db="EMBL/GenBank/DDBJ databases">
        <title>The complete genome of Sulfurospirillum deleyianum DSM 6946.</title>
        <authorList>
            <consortium name="US DOE Joint Genome Institute (JGI-PGF)"/>
            <person name="Lucas S."/>
            <person name="Copeland A."/>
            <person name="Lapidus A."/>
            <person name="Glavina del Rio T."/>
            <person name="Dalin E."/>
            <person name="Tice H."/>
            <person name="Bruce D."/>
            <person name="Goodwin L."/>
            <person name="Pitluck S."/>
            <person name="Kyrpides N."/>
            <person name="Mavromatis K."/>
            <person name="Ivanova N."/>
            <person name="Ovchinnikova G."/>
            <person name="Munk A.C."/>
            <person name="Lu M."/>
            <person name="Brettin T."/>
            <person name="Detter J.C."/>
            <person name="Han C."/>
            <person name="Tapia R."/>
            <person name="Larimer F."/>
            <person name="Land M."/>
            <person name="Hauser L."/>
            <person name="Markowitz V."/>
            <person name="Cheng J.F."/>
            <person name="Hugenholtz P."/>
            <person name="Woyke T."/>
            <person name="Wu D."/>
            <person name="Aumann P."/>
            <person name="Schneider S."/>
            <person name="Lang E."/>
            <person name="Spring S."/>
            <person name="Klenk H.P."/>
            <person name="Eisen J.A."/>
        </authorList>
    </citation>
    <scope>NUCLEOTIDE SEQUENCE [LARGE SCALE GENOMIC DNA]</scope>
    <source>
        <strain evidence="4">ATCC 51133 / DSM 6946 / 5175</strain>
    </source>
</reference>
<feature type="domain" description="AsmA" evidence="2">
    <location>
        <begin position="3"/>
        <end position="191"/>
    </location>
</feature>
<dbReference type="EMBL" id="CP001816">
    <property type="protein sequence ID" value="ACZ12760.1"/>
    <property type="molecule type" value="Genomic_DNA"/>
</dbReference>
<dbReference type="GO" id="GO:0090313">
    <property type="term" value="P:regulation of protein targeting to membrane"/>
    <property type="evidence" value="ECO:0007669"/>
    <property type="project" value="TreeGrafter"/>
</dbReference>
<keyword evidence="1" id="KW-0812">Transmembrane</keyword>
<reference evidence="3 4" key="2">
    <citation type="journal article" date="2010" name="Stand. Genomic Sci.">
        <title>Complete genome sequence of Sulfurospirillum deleyianum type strain (5175).</title>
        <authorList>
            <person name="Sikorski J."/>
            <person name="Lapidus A."/>
            <person name="Copeland A."/>
            <person name="Glavina Del Rio T."/>
            <person name="Nolan M."/>
            <person name="Lucas S."/>
            <person name="Chen F."/>
            <person name="Tice H."/>
            <person name="Cheng J.F."/>
            <person name="Saunders E."/>
            <person name="Bruce D."/>
            <person name="Goodwin L."/>
            <person name="Pitluck S."/>
            <person name="Ovchinnikova G."/>
            <person name="Pati A."/>
            <person name="Ivanova N."/>
            <person name="Mavromatis K."/>
            <person name="Chen A."/>
            <person name="Palaniappan K."/>
            <person name="Chain P."/>
            <person name="Land M."/>
            <person name="Hauser L."/>
            <person name="Chang Y.J."/>
            <person name="Jeffries C.D."/>
            <person name="Brettin T."/>
            <person name="Detter J.C."/>
            <person name="Han C."/>
            <person name="Rohde M."/>
            <person name="Lang E."/>
            <person name="Spring S."/>
            <person name="Goker M."/>
            <person name="Bristow J."/>
            <person name="Eisen J.A."/>
            <person name="Markowitz V."/>
            <person name="Hugenholtz P."/>
            <person name="Kyrpides N.C."/>
            <person name="Klenk H.P."/>
        </authorList>
    </citation>
    <scope>NUCLEOTIDE SEQUENCE [LARGE SCALE GENOMIC DNA]</scope>
    <source>
        <strain evidence="4">ATCC 51133 / DSM 6946 / 5175</strain>
    </source>
</reference>
<evidence type="ECO:0000256" key="1">
    <source>
        <dbReference type="SAM" id="Phobius"/>
    </source>
</evidence>
<organism evidence="3 4">
    <name type="scientific">Sulfurospirillum deleyianum (strain ATCC 51133 / DSM 6946 / 5175)</name>
    <dbReference type="NCBI Taxonomy" id="525898"/>
    <lineage>
        <taxon>Bacteria</taxon>
        <taxon>Pseudomonadati</taxon>
        <taxon>Campylobacterota</taxon>
        <taxon>Epsilonproteobacteria</taxon>
        <taxon>Campylobacterales</taxon>
        <taxon>Sulfurospirillaceae</taxon>
        <taxon>Sulfurospirillum</taxon>
    </lineage>
</organism>
<dbReference type="OrthoDB" id="5290537at2"/>
<dbReference type="PANTHER" id="PTHR30441:SF4">
    <property type="entry name" value="PROTEIN ASMA"/>
    <property type="match status" value="1"/>
</dbReference>
<protein>
    <submittedName>
        <fullName evidence="3">Uncharacterized protein involved in outer membrane biogenesis</fullName>
    </submittedName>
</protein>
<dbReference type="Pfam" id="PF05170">
    <property type="entry name" value="AsmA"/>
    <property type="match status" value="1"/>
</dbReference>
<keyword evidence="4" id="KW-1185">Reference proteome</keyword>
<keyword evidence="1" id="KW-0472">Membrane</keyword>
<dbReference type="AlphaFoldDB" id="D1B3U0"/>
<feature type="transmembrane region" description="Helical" evidence="1">
    <location>
        <begin position="6"/>
        <end position="27"/>
    </location>
</feature>
<dbReference type="KEGG" id="sdl:Sdel_1745"/>
<dbReference type="eggNOG" id="COG2982">
    <property type="taxonomic scope" value="Bacteria"/>
</dbReference>
<sequence length="482" mass="53736">MFQKVVLSIVLFFAFSIVAFFLLIKVIDFNEYKPRLQKMIKDATGYELIIKGDITLSLSPVGISVLDIEVFNPHEKEKGAFATLKSFDVALEVAPLLTKEIKIHYLSLDSLALTLEKNEQEQFNFELPTVSKKEEAKPSTEQNTTLEKAPLLPLVNVKEIKFSNAHVSYHDVRQKETLQIKGINFDIDNIHYDPSKHKFQGLSFIADASIGSLNYGEYGIKEIYMPLEMKESVLSSENVQFTLFETPSQGTLKIDLSGKQPKLSLKSKLEQLKLAQVSKEILKKEILEGKANADLKLSFFLNDTLTFKNTVNGFIHVSGENVTFKGYDIDKIVTSVDASKGLSMMLLNVIKSTQEAKTLLKEVNAKVDIGYSEVHLSDVAASTAKNRLAIKGSVNIVEEKFQEMKVALLNAKGCATLTQTIEGTFQKPVFNVNETVLNTLSQVAFSLLNKSKSSNKTVDSPQVETDENCTVFYEGVVKHPSL</sequence>
<accession>D1B3U0</accession>
<dbReference type="STRING" id="525898.Sdel_1745"/>
<evidence type="ECO:0000259" key="2">
    <source>
        <dbReference type="Pfam" id="PF05170"/>
    </source>
</evidence>
<dbReference type="HOGENOM" id="CLU_557700_0_0_7"/>
<proteinExistence type="predicted"/>